<dbReference type="AlphaFoldDB" id="A0A158FBX0"/>
<evidence type="ECO:0000256" key="2">
    <source>
        <dbReference type="SAM" id="SignalP"/>
    </source>
</evidence>
<name>A0A158FBX0_9BURK</name>
<evidence type="ECO:0000313" key="5">
    <source>
        <dbReference type="Proteomes" id="UP000054683"/>
    </source>
</evidence>
<evidence type="ECO:0000259" key="3">
    <source>
        <dbReference type="SMART" id="SM00062"/>
    </source>
</evidence>
<evidence type="ECO:0000313" key="4">
    <source>
        <dbReference type="EMBL" id="SAL17221.1"/>
    </source>
</evidence>
<dbReference type="PROSITE" id="PS51257">
    <property type="entry name" value="PROKAR_LIPOPROTEIN"/>
    <property type="match status" value="1"/>
</dbReference>
<reference evidence="4 5" key="1">
    <citation type="submission" date="2016-01" db="EMBL/GenBank/DDBJ databases">
        <authorList>
            <person name="Oliw E.H."/>
        </authorList>
    </citation>
    <scope>NUCLEOTIDE SEQUENCE [LARGE SCALE GENOMIC DNA]</scope>
    <source>
        <strain evidence="4">LMG 27134</strain>
    </source>
</reference>
<keyword evidence="1 2" id="KW-0732">Signal</keyword>
<organism evidence="4 5">
    <name type="scientific">Caballeronia udeis</name>
    <dbReference type="NCBI Taxonomy" id="1232866"/>
    <lineage>
        <taxon>Bacteria</taxon>
        <taxon>Pseudomonadati</taxon>
        <taxon>Pseudomonadota</taxon>
        <taxon>Betaproteobacteria</taxon>
        <taxon>Burkholderiales</taxon>
        <taxon>Burkholderiaceae</taxon>
        <taxon>Caballeronia</taxon>
    </lineage>
</organism>
<feature type="domain" description="Solute-binding protein family 3/N-terminal" evidence="3">
    <location>
        <begin position="43"/>
        <end position="273"/>
    </location>
</feature>
<dbReference type="Gene3D" id="3.40.190.10">
    <property type="entry name" value="Periplasmic binding protein-like II"/>
    <property type="match status" value="2"/>
</dbReference>
<feature type="signal peptide" evidence="2">
    <location>
        <begin position="1"/>
        <end position="30"/>
    </location>
</feature>
<sequence length="279" mass="29678">MIFKPDTKRFLIAVATAALAGACAMSSAFSQTPANAVTLTPGQFKVGMEITYPPFESYDGDKVVGSDPDFSRALAKQIGASASFVDTRFSGLILGLNARHYDAVISGMYVTPERVAQAQAIPYAQTSAAIMVAASSTVKPKTPEELCGLHVGLEQGTTWVAQLQALSKDYCKANGKGEITVSEYPSAPEVLQALLSNNVQAQMEIAGAAHALAAKSSGRVVVVQSPHLIYPQTLGIYVRKDDTALYDTLTKAFDALKKNGEYEAMLKKYNLSMPPAKSS</sequence>
<dbReference type="EMBL" id="FCOK02000004">
    <property type="protein sequence ID" value="SAL17221.1"/>
    <property type="molecule type" value="Genomic_DNA"/>
</dbReference>
<evidence type="ECO:0000256" key="1">
    <source>
        <dbReference type="ARBA" id="ARBA00022729"/>
    </source>
</evidence>
<dbReference type="InterPro" id="IPR001638">
    <property type="entry name" value="Solute-binding_3/MltF_N"/>
</dbReference>
<dbReference type="RefSeq" id="WP_062082636.1">
    <property type="nucleotide sequence ID" value="NZ_FCOK02000004.1"/>
</dbReference>
<dbReference type="PANTHER" id="PTHR35936:SF17">
    <property type="entry name" value="ARGININE-BINDING EXTRACELLULAR PROTEIN ARTP"/>
    <property type="match status" value="1"/>
</dbReference>
<dbReference type="SUPFAM" id="SSF53850">
    <property type="entry name" value="Periplasmic binding protein-like II"/>
    <property type="match status" value="1"/>
</dbReference>
<dbReference type="CDD" id="cd01004">
    <property type="entry name" value="PBP2_MidA_like"/>
    <property type="match status" value="1"/>
</dbReference>
<feature type="chain" id="PRO_5008501480" evidence="2">
    <location>
        <begin position="31"/>
        <end position="279"/>
    </location>
</feature>
<dbReference type="Pfam" id="PF00497">
    <property type="entry name" value="SBP_bac_3"/>
    <property type="match status" value="1"/>
</dbReference>
<gene>
    <name evidence="4" type="ORF">AWB69_00924</name>
</gene>
<dbReference type="Proteomes" id="UP000054683">
    <property type="component" value="Unassembled WGS sequence"/>
</dbReference>
<dbReference type="OrthoDB" id="8611212at2"/>
<protein>
    <submittedName>
        <fullName evidence="4">Extracellular solute-binding protein</fullName>
    </submittedName>
</protein>
<proteinExistence type="predicted"/>
<dbReference type="SMART" id="SM00062">
    <property type="entry name" value="PBPb"/>
    <property type="match status" value="1"/>
</dbReference>
<dbReference type="PANTHER" id="PTHR35936">
    <property type="entry name" value="MEMBRANE-BOUND LYTIC MUREIN TRANSGLYCOSYLASE F"/>
    <property type="match status" value="1"/>
</dbReference>
<accession>A0A158FBX0</accession>